<evidence type="ECO:0000256" key="6">
    <source>
        <dbReference type="ARBA" id="ARBA00012040"/>
    </source>
</evidence>
<evidence type="ECO:0000313" key="31">
    <source>
        <dbReference type="EMBL" id="TXG90022.1"/>
    </source>
</evidence>
<dbReference type="Pfam" id="PF12806">
    <property type="entry name" value="Acyl-CoA_dh_C"/>
    <property type="match status" value="1"/>
</dbReference>
<evidence type="ECO:0000256" key="3">
    <source>
        <dbReference type="ARBA" id="ARBA00009347"/>
    </source>
</evidence>
<evidence type="ECO:0000256" key="1">
    <source>
        <dbReference type="ARBA" id="ARBA00001974"/>
    </source>
</evidence>
<protein>
    <recommendedName>
        <fullName evidence="23">Broad-specificity linear acyl-CoA dehydrogenase FadE5</fullName>
        <ecNumber evidence="7">1.3.8.1</ecNumber>
        <ecNumber evidence="5">1.3.8.7</ecNumber>
        <ecNumber evidence="6">1.3.8.8</ecNumber>
    </recommendedName>
    <alternativeName>
        <fullName evidence="25">Long-chain-acyl-CoA dehydrogenase</fullName>
    </alternativeName>
    <alternativeName>
        <fullName evidence="26">Medium-chain-acyl-CoA dehydrogenase</fullName>
    </alternativeName>
    <alternativeName>
        <fullName evidence="24">Short-chain-acyl-CoA dehydrogenase</fullName>
    </alternativeName>
</protein>
<dbReference type="Gene3D" id="1.20.140.10">
    <property type="entry name" value="Butyryl-CoA Dehydrogenase, subunit A, domain 3"/>
    <property type="match status" value="1"/>
</dbReference>
<evidence type="ECO:0000259" key="28">
    <source>
        <dbReference type="Pfam" id="PF00441"/>
    </source>
</evidence>
<dbReference type="RefSeq" id="WP_072713614.1">
    <property type="nucleotide sequence ID" value="NZ_QRCM01000001.1"/>
</dbReference>
<dbReference type="InterPro" id="IPR052166">
    <property type="entry name" value="Diverse_Acyl-CoA_DH"/>
</dbReference>
<sequence length="611" mass="66903">MGHYKSNVRDLEFNLFELLGIDQLLGQGAWSDLDADTVKNMLSEVARLAEGPLAEAFADADRNPPVFDPETHEISLPESFKKSFKSMWDAEWYRMGLSEEIGGVPVPRAVVWSISEMLLGSQPAAFMYQAGPSFADVLFNNGTDEQKKWAETCVERGWGATMVLTEPDAGSDVGAGRTKAVQQADGTWHIEGVKRFITSATSDDLFENIFHLVLARPEGAKPGTKGLSLFFVPKYHFDFEKNELGEHNGVYVTNVEHKMGLKASATCELTFGGHGKPAVGWLVGEVHNGIAQMFDVIEHARMMVGTKAISTLSTGYLNALAYAKDRVQGADLTQMTDKSAPRVTITHHPDVRRALMIQKAYAEGLRSVYLYTAAHQNVETAQLVSGADAETAHRVNDLLLPIVKGVGSEQAYAKLTESLQTFGGSGFLQDYPIEQYIRDAKIDSLYEGTTAIQAQDFFFRKIARDRGVALAHVAGEIKKFIDSEAGNGRLKSERALLNTALEDVQGMAATLTQWLMGAQEQPKELYKVGLGSVRFLMATGDLVIGWLLLRSAEVAIKALDEGASDKDKAFYEGKVAVASWFAKNVLPELTATKNIVANLDSDIMELDEAAF</sequence>
<evidence type="ECO:0000256" key="25">
    <source>
        <dbReference type="ARBA" id="ARBA00077090"/>
    </source>
</evidence>
<evidence type="ECO:0000256" key="19">
    <source>
        <dbReference type="ARBA" id="ARBA00050703"/>
    </source>
</evidence>
<evidence type="ECO:0000256" key="27">
    <source>
        <dbReference type="RuleBase" id="RU362125"/>
    </source>
</evidence>
<evidence type="ECO:0000256" key="13">
    <source>
        <dbReference type="ARBA" id="ARBA00047882"/>
    </source>
</evidence>
<gene>
    <name evidence="31" type="ORF">DW322_07100</name>
</gene>
<comment type="cofactor">
    <cofactor evidence="1 27">
        <name>FAD</name>
        <dbReference type="ChEBI" id="CHEBI:57692"/>
    </cofactor>
</comment>
<evidence type="ECO:0000256" key="10">
    <source>
        <dbReference type="ARBA" id="ARBA00022832"/>
    </source>
</evidence>
<feature type="domain" description="Acyl-CoA oxidase/dehydrogenase middle" evidence="29">
    <location>
        <begin position="162"/>
        <end position="271"/>
    </location>
</feature>
<dbReference type="PANTHER" id="PTHR42803">
    <property type="entry name" value="ACYL-COA DEHYDROGENASE"/>
    <property type="match status" value="1"/>
</dbReference>
<keyword evidence="8 27" id="KW-0285">Flavoprotein</keyword>
<comment type="catalytic activity">
    <reaction evidence="19">
        <text>decanoyl-CoA + oxidized [electron-transfer flavoprotein] + H(+) = (2E)-decenoyl-CoA + reduced [electron-transfer flavoprotein]</text>
        <dbReference type="Rhea" id="RHEA:48176"/>
        <dbReference type="Rhea" id="RHEA-COMP:10685"/>
        <dbReference type="Rhea" id="RHEA-COMP:10686"/>
        <dbReference type="ChEBI" id="CHEBI:15378"/>
        <dbReference type="ChEBI" id="CHEBI:57692"/>
        <dbReference type="ChEBI" id="CHEBI:58307"/>
        <dbReference type="ChEBI" id="CHEBI:61406"/>
        <dbReference type="ChEBI" id="CHEBI:61430"/>
    </reaction>
</comment>
<dbReference type="GO" id="GO:0005886">
    <property type="term" value="C:plasma membrane"/>
    <property type="evidence" value="ECO:0007669"/>
    <property type="project" value="TreeGrafter"/>
</dbReference>
<evidence type="ECO:0000256" key="14">
    <source>
        <dbReference type="ARBA" id="ARBA00048375"/>
    </source>
</evidence>
<accession>A0A6P2CCG5</accession>
<evidence type="ECO:0000256" key="18">
    <source>
        <dbReference type="ARBA" id="ARBA00050695"/>
    </source>
</evidence>
<dbReference type="GO" id="GO:0070991">
    <property type="term" value="F:medium-chain fatty acyl-CoA dehydrogenase activity"/>
    <property type="evidence" value="ECO:0007669"/>
    <property type="project" value="UniProtKB-EC"/>
</dbReference>
<evidence type="ECO:0000256" key="20">
    <source>
        <dbReference type="ARBA" id="ARBA00050877"/>
    </source>
</evidence>
<keyword evidence="9 27" id="KW-0274">FAD</keyword>
<comment type="catalytic activity">
    <reaction evidence="13">
        <text>a medium-chain 2,3-saturated fatty acyl-CoA + oxidized [electron-transfer flavoprotein] + H(+) = a medium-chain (2E)-enoyl-CoA + reduced [electron-transfer flavoprotein]</text>
        <dbReference type="Rhea" id="RHEA:14477"/>
        <dbReference type="Rhea" id="RHEA-COMP:10685"/>
        <dbReference type="Rhea" id="RHEA-COMP:10686"/>
        <dbReference type="ChEBI" id="CHEBI:15378"/>
        <dbReference type="ChEBI" id="CHEBI:57692"/>
        <dbReference type="ChEBI" id="CHEBI:58307"/>
        <dbReference type="ChEBI" id="CHEBI:83723"/>
        <dbReference type="ChEBI" id="CHEBI:83726"/>
        <dbReference type="EC" id="1.3.8.7"/>
    </reaction>
</comment>
<dbReference type="GO" id="GO:0016937">
    <property type="term" value="F:short-chain fatty acyl-CoA dehydrogenase activity"/>
    <property type="evidence" value="ECO:0007669"/>
    <property type="project" value="UniProtKB-EC"/>
</dbReference>
<dbReference type="GO" id="GO:0004466">
    <property type="term" value="F:long-chain fatty acyl-CoA dehydrogenase activity"/>
    <property type="evidence" value="ECO:0007669"/>
    <property type="project" value="UniProtKB-EC"/>
</dbReference>
<dbReference type="InterPro" id="IPR036250">
    <property type="entry name" value="AcylCo_DH-like_C"/>
</dbReference>
<dbReference type="EC" id="1.3.8.7" evidence="5"/>
<dbReference type="InterPro" id="IPR009075">
    <property type="entry name" value="AcylCo_DH/oxidase_C"/>
</dbReference>
<dbReference type="EMBL" id="QRCM01000001">
    <property type="protein sequence ID" value="TXG90022.1"/>
    <property type="molecule type" value="Genomic_DNA"/>
</dbReference>
<comment type="similarity">
    <text evidence="3 27">Belongs to the acyl-CoA dehydrogenase family.</text>
</comment>
<evidence type="ECO:0000256" key="5">
    <source>
        <dbReference type="ARBA" id="ARBA00012033"/>
    </source>
</evidence>
<keyword evidence="11 27" id="KW-0560">Oxidoreductase</keyword>
<comment type="catalytic activity">
    <reaction evidence="16">
        <text>a short-chain 2,3-saturated fatty acyl-CoA + oxidized [electron-transfer flavoprotein] + H(+) = a short-chain (2E)-enoyl-CoA + reduced [electron-transfer flavoprotein]</text>
        <dbReference type="Rhea" id="RHEA:47196"/>
        <dbReference type="Rhea" id="RHEA-COMP:10685"/>
        <dbReference type="Rhea" id="RHEA-COMP:10686"/>
        <dbReference type="ChEBI" id="CHEBI:15378"/>
        <dbReference type="ChEBI" id="CHEBI:57692"/>
        <dbReference type="ChEBI" id="CHEBI:58307"/>
        <dbReference type="ChEBI" id="CHEBI:87487"/>
        <dbReference type="ChEBI" id="CHEBI:87488"/>
        <dbReference type="EC" id="1.3.8.1"/>
    </reaction>
</comment>
<dbReference type="InterPro" id="IPR006091">
    <property type="entry name" value="Acyl-CoA_Oxase/DH_mid-dom"/>
</dbReference>
<dbReference type="Gene3D" id="2.40.110.20">
    <property type="match status" value="1"/>
</dbReference>
<dbReference type="InterPro" id="IPR025878">
    <property type="entry name" value="Acyl-CoA_dh-like_C_dom"/>
</dbReference>
<comment type="catalytic activity">
    <reaction evidence="14">
        <text>hexanoyl-CoA + oxidized [electron-transfer flavoprotein] + H(+) = (2E)-hexenoyl-CoA + reduced [electron-transfer flavoprotein]</text>
        <dbReference type="Rhea" id="RHEA:43464"/>
        <dbReference type="Rhea" id="RHEA-COMP:10685"/>
        <dbReference type="Rhea" id="RHEA-COMP:10686"/>
        <dbReference type="ChEBI" id="CHEBI:15378"/>
        <dbReference type="ChEBI" id="CHEBI:57692"/>
        <dbReference type="ChEBI" id="CHEBI:58307"/>
        <dbReference type="ChEBI" id="CHEBI:62077"/>
        <dbReference type="ChEBI" id="CHEBI:62620"/>
    </reaction>
</comment>
<evidence type="ECO:0000256" key="8">
    <source>
        <dbReference type="ARBA" id="ARBA00022630"/>
    </source>
</evidence>
<comment type="catalytic activity">
    <reaction evidence="18">
        <text>butanoyl-CoA + oxidized [electron-transfer flavoprotein] + H(+) = (2E)-butenoyl-CoA + reduced [electron-transfer flavoprotein]</text>
        <dbReference type="Rhea" id="RHEA:24004"/>
        <dbReference type="Rhea" id="RHEA-COMP:10685"/>
        <dbReference type="Rhea" id="RHEA-COMP:10686"/>
        <dbReference type="ChEBI" id="CHEBI:15378"/>
        <dbReference type="ChEBI" id="CHEBI:57332"/>
        <dbReference type="ChEBI" id="CHEBI:57371"/>
        <dbReference type="ChEBI" id="CHEBI:57692"/>
        <dbReference type="ChEBI" id="CHEBI:58307"/>
    </reaction>
</comment>
<dbReference type="PANTHER" id="PTHR42803:SF1">
    <property type="entry name" value="BROAD-SPECIFICITY LINEAR ACYL-COA DEHYDROGENASE FADE5"/>
    <property type="match status" value="1"/>
</dbReference>
<evidence type="ECO:0000256" key="16">
    <source>
        <dbReference type="ARBA" id="ARBA00050315"/>
    </source>
</evidence>
<dbReference type="FunFam" id="1.20.140.10:FF:000016">
    <property type="entry name" value="Acyl-CoA dehydrogenase FadE5"/>
    <property type="match status" value="1"/>
</dbReference>
<reference evidence="31 32" key="1">
    <citation type="submission" date="2018-07" db="EMBL/GenBank/DDBJ databases">
        <title>Genome sequence of Rhodococcus rhodnii ATCC 35071 from Rhodnius prolixus.</title>
        <authorList>
            <person name="Patel V."/>
            <person name="Vogel K.J."/>
        </authorList>
    </citation>
    <scope>NUCLEOTIDE SEQUENCE [LARGE SCALE GENOMIC DNA]</scope>
    <source>
        <strain evidence="31 32">ATCC 35071</strain>
    </source>
</reference>
<dbReference type="GO" id="GO:0006631">
    <property type="term" value="P:fatty acid metabolic process"/>
    <property type="evidence" value="ECO:0007669"/>
    <property type="project" value="UniProtKB-KW"/>
</dbReference>
<comment type="subunit">
    <text evidence="4">Homodimer.</text>
</comment>
<dbReference type="FunFam" id="2.40.110.20:FF:000001">
    <property type="entry name" value="Acyl-CoA dehydrogenase AidB"/>
    <property type="match status" value="1"/>
</dbReference>
<name>A0A6P2CCG5_9NOCA</name>
<evidence type="ECO:0000256" key="21">
    <source>
        <dbReference type="ARBA" id="ARBA00052387"/>
    </source>
</evidence>
<evidence type="ECO:0000256" key="7">
    <source>
        <dbReference type="ARBA" id="ARBA00012046"/>
    </source>
</evidence>
<feature type="domain" description="Acyl-CoA dehydrogenase/oxidase C-terminal" evidence="28">
    <location>
        <begin position="288"/>
        <end position="454"/>
    </location>
</feature>
<feature type="domain" description="Acetyl-CoA dehydrogenase-like C-terminal" evidence="30">
    <location>
        <begin position="474"/>
        <end position="607"/>
    </location>
</feature>
<dbReference type="EC" id="1.3.8.8" evidence="6"/>
<evidence type="ECO:0000256" key="4">
    <source>
        <dbReference type="ARBA" id="ARBA00011738"/>
    </source>
</evidence>
<evidence type="ECO:0000256" key="26">
    <source>
        <dbReference type="ARBA" id="ARBA00077336"/>
    </source>
</evidence>
<evidence type="ECO:0000256" key="12">
    <source>
        <dbReference type="ARBA" id="ARBA00023098"/>
    </source>
</evidence>
<evidence type="ECO:0000259" key="30">
    <source>
        <dbReference type="Pfam" id="PF12806"/>
    </source>
</evidence>
<dbReference type="EC" id="1.3.8.1" evidence="7"/>
<evidence type="ECO:0000259" key="29">
    <source>
        <dbReference type="Pfam" id="PF02770"/>
    </source>
</evidence>
<keyword evidence="10" id="KW-0276">Fatty acid metabolism</keyword>
<dbReference type="InterPro" id="IPR009100">
    <property type="entry name" value="AcylCoA_DH/oxidase_NM_dom_sf"/>
</dbReference>
<dbReference type="Pfam" id="PF02770">
    <property type="entry name" value="Acyl-CoA_dh_M"/>
    <property type="match status" value="1"/>
</dbReference>
<evidence type="ECO:0000256" key="23">
    <source>
        <dbReference type="ARBA" id="ARBA00069359"/>
    </source>
</evidence>
<evidence type="ECO:0000256" key="17">
    <source>
        <dbReference type="ARBA" id="ARBA00050336"/>
    </source>
</evidence>
<evidence type="ECO:0000256" key="9">
    <source>
        <dbReference type="ARBA" id="ARBA00022827"/>
    </source>
</evidence>
<dbReference type="SUPFAM" id="SSF47203">
    <property type="entry name" value="Acyl-CoA dehydrogenase C-terminal domain-like"/>
    <property type="match status" value="1"/>
</dbReference>
<evidence type="ECO:0000256" key="11">
    <source>
        <dbReference type="ARBA" id="ARBA00023002"/>
    </source>
</evidence>
<dbReference type="SUPFAM" id="SSF56645">
    <property type="entry name" value="Acyl-CoA dehydrogenase NM domain-like"/>
    <property type="match status" value="1"/>
</dbReference>
<evidence type="ECO:0000256" key="2">
    <source>
        <dbReference type="ARBA" id="ARBA00004872"/>
    </source>
</evidence>
<comment type="catalytic activity">
    <reaction evidence="20">
        <text>octadecanoyl-CoA + oxidized [electron-transfer flavoprotein] + H(+) = (2E)-octadecenoyl-CoA + reduced [electron-transfer flavoprotein]</text>
        <dbReference type="Rhea" id="RHEA:47240"/>
        <dbReference type="Rhea" id="RHEA-COMP:10685"/>
        <dbReference type="Rhea" id="RHEA-COMP:10686"/>
        <dbReference type="ChEBI" id="CHEBI:15378"/>
        <dbReference type="ChEBI" id="CHEBI:57394"/>
        <dbReference type="ChEBI" id="CHEBI:57692"/>
        <dbReference type="ChEBI" id="CHEBI:58307"/>
        <dbReference type="ChEBI" id="CHEBI:71412"/>
    </reaction>
</comment>
<dbReference type="Proteomes" id="UP000471120">
    <property type="component" value="Unassembled WGS sequence"/>
</dbReference>
<comment type="catalytic activity">
    <reaction evidence="15">
        <text>a long-chain 2,3-saturated fatty acyl-CoA + oxidized [electron-transfer flavoprotein] + H(+) = a long-chain (2E)-enoyl-CoA + reduced [electron-transfer flavoprotein]</text>
        <dbReference type="Rhea" id="RHEA:17721"/>
        <dbReference type="Rhea" id="RHEA-COMP:10685"/>
        <dbReference type="Rhea" id="RHEA-COMP:10686"/>
        <dbReference type="ChEBI" id="CHEBI:15378"/>
        <dbReference type="ChEBI" id="CHEBI:57692"/>
        <dbReference type="ChEBI" id="CHEBI:58307"/>
        <dbReference type="ChEBI" id="CHEBI:83721"/>
        <dbReference type="ChEBI" id="CHEBI:83727"/>
        <dbReference type="EC" id="1.3.8.8"/>
    </reaction>
</comment>
<comment type="pathway">
    <text evidence="2">Lipid metabolism; fatty acid metabolism.</text>
</comment>
<comment type="catalytic activity">
    <reaction evidence="17">
        <text>dodecanoyl-CoA + oxidized [electron-transfer flavoprotein] + H(+) = (2E)-dodecenoyl-CoA + reduced [electron-transfer flavoprotein]</text>
        <dbReference type="Rhea" id="RHEA:47296"/>
        <dbReference type="Rhea" id="RHEA-COMP:10685"/>
        <dbReference type="Rhea" id="RHEA-COMP:10686"/>
        <dbReference type="ChEBI" id="CHEBI:15378"/>
        <dbReference type="ChEBI" id="CHEBI:57330"/>
        <dbReference type="ChEBI" id="CHEBI:57375"/>
        <dbReference type="ChEBI" id="CHEBI:57692"/>
        <dbReference type="ChEBI" id="CHEBI:58307"/>
    </reaction>
</comment>
<dbReference type="AlphaFoldDB" id="A0A6P2CCG5"/>
<evidence type="ECO:0000256" key="24">
    <source>
        <dbReference type="ARBA" id="ARBA00075470"/>
    </source>
</evidence>
<comment type="function">
    <text evidence="22">Acyl-CoA dehydrogenase that exhibits broad specificity for linear acyl-CoA substrates, with a preference for long-chain substrates.</text>
</comment>
<evidence type="ECO:0000256" key="15">
    <source>
        <dbReference type="ARBA" id="ARBA00049247"/>
    </source>
</evidence>
<proteinExistence type="inferred from homology"/>
<organism evidence="31 32">
    <name type="scientific">Rhodococcus rhodnii</name>
    <dbReference type="NCBI Taxonomy" id="38312"/>
    <lineage>
        <taxon>Bacteria</taxon>
        <taxon>Bacillati</taxon>
        <taxon>Actinomycetota</taxon>
        <taxon>Actinomycetes</taxon>
        <taxon>Mycobacteriales</taxon>
        <taxon>Nocardiaceae</taxon>
        <taxon>Rhodococcus</taxon>
    </lineage>
</organism>
<comment type="catalytic activity">
    <reaction evidence="21">
        <text>oxidized [electron-transfer flavoprotein] + hexadecanoyl-CoA + H(+) = (2E)-hexadecenoyl-CoA + reduced [electron-transfer flavoprotein]</text>
        <dbReference type="Rhea" id="RHEA:43448"/>
        <dbReference type="Rhea" id="RHEA-COMP:10685"/>
        <dbReference type="Rhea" id="RHEA-COMP:10686"/>
        <dbReference type="ChEBI" id="CHEBI:15378"/>
        <dbReference type="ChEBI" id="CHEBI:57379"/>
        <dbReference type="ChEBI" id="CHEBI:57692"/>
        <dbReference type="ChEBI" id="CHEBI:58307"/>
        <dbReference type="ChEBI" id="CHEBI:61526"/>
    </reaction>
</comment>
<keyword evidence="12" id="KW-0443">Lipid metabolism</keyword>
<dbReference type="Pfam" id="PF00441">
    <property type="entry name" value="Acyl-CoA_dh_1"/>
    <property type="match status" value="1"/>
</dbReference>
<evidence type="ECO:0000313" key="32">
    <source>
        <dbReference type="Proteomes" id="UP000471120"/>
    </source>
</evidence>
<evidence type="ECO:0000256" key="22">
    <source>
        <dbReference type="ARBA" id="ARBA00054301"/>
    </source>
</evidence>
<comment type="caution">
    <text evidence="31">The sequence shown here is derived from an EMBL/GenBank/DDBJ whole genome shotgun (WGS) entry which is preliminary data.</text>
</comment>